<dbReference type="InterPro" id="IPR041371">
    <property type="entry name" value="GH92_N"/>
</dbReference>
<dbReference type="SUPFAM" id="SSF48208">
    <property type="entry name" value="Six-hairpin glycosidases"/>
    <property type="match status" value="1"/>
</dbReference>
<reference evidence="5" key="2">
    <citation type="submission" date="2024-05" db="EMBL/GenBank/DDBJ databases">
        <title>Rhodohalobacter halophilus gen. nov., sp. nov., a moderately halophilic member of the family Balneolaceae.</title>
        <authorList>
            <person name="Xia J."/>
        </authorList>
    </citation>
    <scope>NUCLEOTIDE SEQUENCE</scope>
    <source>
        <strain evidence="5">WB101</strain>
    </source>
</reference>
<evidence type="ECO:0000259" key="3">
    <source>
        <dbReference type="Pfam" id="PF17678"/>
    </source>
</evidence>
<dbReference type="Gene3D" id="1.20.1050.60">
    <property type="entry name" value="alpha-1,2-mannosidase"/>
    <property type="match status" value="1"/>
</dbReference>
<keyword evidence="6" id="KW-1185">Reference proteome</keyword>
<name>A0ABS9KAQ9_9BACT</name>
<dbReference type="InterPro" id="IPR055826">
    <property type="entry name" value="DUF7402"/>
</dbReference>
<reference evidence="5" key="1">
    <citation type="submission" date="2022-01" db="EMBL/GenBank/DDBJ databases">
        <authorList>
            <person name="Wang Y."/>
        </authorList>
    </citation>
    <scope>NUCLEOTIDE SEQUENCE</scope>
    <source>
        <strain evidence="5">WB101</strain>
    </source>
</reference>
<dbReference type="PANTHER" id="PTHR12143">
    <property type="entry name" value="PEPTIDE N-GLYCANASE PNGASE -RELATED"/>
    <property type="match status" value="1"/>
</dbReference>
<feature type="domain" description="Glycosyl hydrolase family 92" evidence="2">
    <location>
        <begin position="450"/>
        <end position="930"/>
    </location>
</feature>
<keyword evidence="5" id="KW-0326">Glycosidase</keyword>
<dbReference type="InterPro" id="IPR005887">
    <property type="entry name" value="GH92_a_mannosidase_put"/>
</dbReference>
<feature type="region of interest" description="Disordered" evidence="1">
    <location>
        <begin position="403"/>
        <end position="422"/>
    </location>
</feature>
<dbReference type="InterPro" id="IPR012939">
    <property type="entry name" value="Glyco_hydro_92"/>
</dbReference>
<dbReference type="EC" id="3.2.1.-" evidence="5"/>
<organism evidence="5 6">
    <name type="scientific">Rhodohalobacter sulfatireducens</name>
    <dbReference type="NCBI Taxonomy" id="2911366"/>
    <lineage>
        <taxon>Bacteria</taxon>
        <taxon>Pseudomonadati</taxon>
        <taxon>Balneolota</taxon>
        <taxon>Balneolia</taxon>
        <taxon>Balneolales</taxon>
        <taxon>Balneolaceae</taxon>
        <taxon>Rhodohalobacter</taxon>
    </lineage>
</organism>
<dbReference type="SUPFAM" id="SSF49785">
    <property type="entry name" value="Galactose-binding domain-like"/>
    <property type="match status" value="1"/>
</dbReference>
<evidence type="ECO:0000259" key="2">
    <source>
        <dbReference type="Pfam" id="PF07971"/>
    </source>
</evidence>
<keyword evidence="5" id="KW-0378">Hydrolase</keyword>
<dbReference type="Pfam" id="PF17678">
    <property type="entry name" value="Glyco_hydro_92N"/>
    <property type="match status" value="1"/>
</dbReference>
<dbReference type="Gene3D" id="1.20.1610.10">
    <property type="entry name" value="alpha-1,2-mannosidases domains"/>
    <property type="match status" value="1"/>
</dbReference>
<sequence>MMSQNFLKKICRFMRLRTIYFLMAILLTGMMAEGIKAQTESGLTSGKISSSSNIAPVATVTSSYNWGEEKSDSNVTDGIIRIANYGEWTSESGITSWGAINYPWIQLDWDAPQKINKIILFDRADEKTHTAGGTLFFSDGEEISVFQIPNDGSPKEITFPPKEVEWVRFEVTDGDGLNLGLSEIEVYAAPDESSDYVSWVDPYIETTRGRYFFFITGRRPFGMIGAAPLTRNKNQDGGGYNYNTTEVLGYPQIHGWMLSGLTMMPTTGDIDPLKGEEYWKSSFSHDAEIVQPGYHRQYLEDYYVWVEQTSTDRVSYYRLTYTTETVADILLNLGGYVGTSTMTDANVTKVSNTKIEGDFNTTGRFWGGPDHVKIYFAAEFDRPFERLDGWDGETYFHDINNLEGRPGSTPKNEGQSYHDAPTAGVSARYKVTPGDQISVKFAVSYTSLENARNNLAKEGGHWDFEQVINESRQEWNHWLGKIDVEGGSYDQKTKFYTDLWHVLMGRSKIDDYSGDYPDYTQGDRVGSHTMNARLKVRKVPKDEQGESRFHMYNSDAFWLTQWNLNILWGLAWPEVLDDFSASLVQYADNGGLLPRGPNVGGYSYIMTGCPATPLIVSAYTKGILTKVDHEHAFEAMKSNHMPGGMLEVTDHYLQNGYFINNAGRTLEANFQDWSLAQMAKGLGKNEDSEYFLNRSVGWKHLFNDEEGLIFPKDEKGNWLHKDPLDGSGWVEGNSWQGTWSVSHDIAGLSEMMGGYEQVSEKLNFAFEQAQPDDFVFGYSDGHVSYANQPGLSGAHVFNHIDRPWLTQYWVRKVNEQAYGAVTPGEGYGGHDEDQGQMGGMSALMSMGIFSLRGTASINPVYEITSPVFDQITIKLDPAYYEGEEFVIKTYNNSTENMYIQKATLNGNSLDQFWFSHKEFSAGGILEIWLGPEPNKNWVD</sequence>
<dbReference type="Gene3D" id="3.30.2080.10">
    <property type="entry name" value="GH92 mannosidase domain"/>
    <property type="match status" value="1"/>
</dbReference>
<feature type="domain" description="Glycosyl hydrolase family 92 N-terminal" evidence="3">
    <location>
        <begin position="199"/>
        <end position="444"/>
    </location>
</feature>
<evidence type="ECO:0000259" key="4">
    <source>
        <dbReference type="Pfam" id="PF24135"/>
    </source>
</evidence>
<protein>
    <submittedName>
        <fullName evidence="5">GH92 family glycosyl hydrolase</fullName>
        <ecNumber evidence="5">3.2.1.-</ecNumber>
    </submittedName>
</protein>
<dbReference type="InterPro" id="IPR008928">
    <property type="entry name" value="6-hairpin_glycosidase_sf"/>
</dbReference>
<dbReference type="NCBIfam" id="TIGR01180">
    <property type="entry name" value="aman2_put"/>
    <property type="match status" value="1"/>
</dbReference>
<dbReference type="GO" id="GO:0016798">
    <property type="term" value="F:hydrolase activity, acting on glycosyl bonds"/>
    <property type="evidence" value="ECO:0007669"/>
    <property type="project" value="UniProtKB-KW"/>
</dbReference>
<gene>
    <name evidence="5" type="ORF">L6773_05080</name>
</gene>
<evidence type="ECO:0000313" key="5">
    <source>
        <dbReference type="EMBL" id="MCG2587925.1"/>
    </source>
</evidence>
<evidence type="ECO:0000313" key="6">
    <source>
        <dbReference type="Proteomes" id="UP001165366"/>
    </source>
</evidence>
<dbReference type="InterPro" id="IPR008979">
    <property type="entry name" value="Galactose-bd-like_sf"/>
</dbReference>
<dbReference type="Proteomes" id="UP001165366">
    <property type="component" value="Unassembled WGS sequence"/>
</dbReference>
<proteinExistence type="predicted"/>
<feature type="domain" description="DUF7402" evidence="4">
    <location>
        <begin position="53"/>
        <end position="187"/>
    </location>
</feature>
<accession>A0ABS9KAQ9</accession>
<dbReference type="EMBL" id="JAKLWS010000004">
    <property type="protein sequence ID" value="MCG2587925.1"/>
    <property type="molecule type" value="Genomic_DNA"/>
</dbReference>
<dbReference type="Pfam" id="PF07971">
    <property type="entry name" value="Glyco_hydro_92"/>
    <property type="match status" value="1"/>
</dbReference>
<dbReference type="InterPro" id="IPR050883">
    <property type="entry name" value="PNGase"/>
</dbReference>
<dbReference type="Gene3D" id="2.60.120.260">
    <property type="entry name" value="Galactose-binding domain-like"/>
    <property type="match status" value="1"/>
</dbReference>
<dbReference type="Pfam" id="PF24135">
    <property type="entry name" value="DUF7402"/>
    <property type="match status" value="1"/>
</dbReference>
<evidence type="ECO:0000256" key="1">
    <source>
        <dbReference type="SAM" id="MobiDB-lite"/>
    </source>
</evidence>
<comment type="caution">
    <text evidence="5">The sequence shown here is derived from an EMBL/GenBank/DDBJ whole genome shotgun (WGS) entry which is preliminary data.</text>
</comment>
<dbReference type="InterPro" id="IPR014718">
    <property type="entry name" value="GH-type_carb-bd"/>
</dbReference>
<dbReference type="Gene3D" id="2.70.98.10">
    <property type="match status" value="1"/>
</dbReference>
<dbReference type="PANTHER" id="PTHR12143:SF39">
    <property type="entry name" value="SECRETED PROTEIN"/>
    <property type="match status" value="1"/>
</dbReference>